<dbReference type="EMBL" id="NVVJ01000058">
    <property type="protein sequence ID" value="PCJ22538.1"/>
    <property type="molecule type" value="Genomic_DNA"/>
</dbReference>
<gene>
    <name evidence="3" type="ORF">COA96_14210</name>
</gene>
<dbReference type="AlphaFoldDB" id="A0A2A5AUS7"/>
<feature type="chain" id="PRO_5012155925" evidence="2">
    <location>
        <begin position="26"/>
        <end position="328"/>
    </location>
</feature>
<dbReference type="Proteomes" id="UP000218327">
    <property type="component" value="Unassembled WGS sequence"/>
</dbReference>
<proteinExistence type="predicted"/>
<feature type="unsure residue" description="D or N" evidence="3">
    <location>
        <position position="298"/>
    </location>
</feature>
<feature type="region of interest" description="Disordered" evidence="1">
    <location>
        <begin position="132"/>
        <end position="160"/>
    </location>
</feature>
<name>A0A2A5AUS7_9GAMM</name>
<protein>
    <submittedName>
        <fullName evidence="3">Uncharacterized protein</fullName>
    </submittedName>
</protein>
<feature type="compositionally biased region" description="Basic and acidic residues" evidence="1">
    <location>
        <begin position="133"/>
        <end position="144"/>
    </location>
</feature>
<accession>A0A2A5AUS7</accession>
<evidence type="ECO:0000256" key="2">
    <source>
        <dbReference type="SAM" id="SignalP"/>
    </source>
</evidence>
<comment type="caution">
    <text evidence="3">The sequence shown here is derived from an EMBL/GenBank/DDBJ whole genome shotgun (WGS) entry which is preliminary data.</text>
</comment>
<sequence length="328" mass="36664">MNRLIKFSKLMGALLAFTGTTSAFSAEDYTPPSTAFGVPDVQGVWNYKTRTGLERAEQYNGELEVDEATMLEKMVSTPDFLAFLEATGAEAPGPENVGGYNGFWITPGDALAQMNGKYRTSLIVDPADGQIPWKEEGRARRDSQQEDLPMGLGESDGPEGRTLSDRCLISFASTAPFMSSLYNNHMQIVQSPTHVILLAEMVHNARIVRIDQDFRDLPYDQWLGDSIGYYEDGALVVQTKNFNPWQVAKERLVSSNITLTERFTRVADDKLHYSFTIDDPDLYTQPWTAEMPMYTGEDLYEYACHEGNYAMRAILAGARRQESDAAAQ</sequence>
<evidence type="ECO:0000256" key="1">
    <source>
        <dbReference type="SAM" id="MobiDB-lite"/>
    </source>
</evidence>
<keyword evidence="2" id="KW-0732">Signal</keyword>
<reference evidence="4" key="1">
    <citation type="submission" date="2017-08" db="EMBL/GenBank/DDBJ databases">
        <title>A dynamic microbial community with high functional redundancy inhabits the cold, oxic subseafloor aquifer.</title>
        <authorList>
            <person name="Tully B.J."/>
            <person name="Wheat C.G."/>
            <person name="Glazer B.T."/>
            <person name="Huber J.A."/>
        </authorList>
    </citation>
    <scope>NUCLEOTIDE SEQUENCE [LARGE SCALE GENOMIC DNA]</scope>
</reference>
<organism evidence="3 4">
    <name type="scientific">SAR86 cluster bacterium</name>
    <dbReference type="NCBI Taxonomy" id="2030880"/>
    <lineage>
        <taxon>Bacteria</taxon>
        <taxon>Pseudomonadati</taxon>
        <taxon>Pseudomonadota</taxon>
        <taxon>Gammaproteobacteria</taxon>
        <taxon>SAR86 cluster</taxon>
    </lineage>
</organism>
<evidence type="ECO:0000313" key="3">
    <source>
        <dbReference type="EMBL" id="PCJ22538.1"/>
    </source>
</evidence>
<evidence type="ECO:0000313" key="4">
    <source>
        <dbReference type="Proteomes" id="UP000218327"/>
    </source>
</evidence>
<feature type="signal peptide" evidence="2">
    <location>
        <begin position="1"/>
        <end position="25"/>
    </location>
</feature>